<keyword evidence="8" id="KW-1185">Reference proteome</keyword>
<dbReference type="OMA" id="HAYSKFR"/>
<keyword evidence="2" id="KW-0863">Zinc-finger</keyword>
<evidence type="ECO:0000256" key="5">
    <source>
        <dbReference type="SAM" id="MobiDB-lite"/>
    </source>
</evidence>
<feature type="region of interest" description="Disordered" evidence="5">
    <location>
        <begin position="209"/>
        <end position="299"/>
    </location>
</feature>
<keyword evidence="1" id="KW-0479">Metal-binding</keyword>
<dbReference type="GO" id="GO:0061630">
    <property type="term" value="F:ubiquitin protein ligase activity"/>
    <property type="evidence" value="ECO:0007669"/>
    <property type="project" value="InterPro"/>
</dbReference>
<dbReference type="eggNOG" id="KOG2752">
    <property type="taxonomic scope" value="Eukaryota"/>
</dbReference>
<dbReference type="SMART" id="SM00396">
    <property type="entry name" value="ZnF_UBR1"/>
    <property type="match status" value="1"/>
</dbReference>
<feature type="compositionally biased region" description="Polar residues" evidence="5">
    <location>
        <begin position="252"/>
        <end position="263"/>
    </location>
</feature>
<dbReference type="PANTHER" id="PTHR13513:SF9">
    <property type="entry name" value="E3 UBIQUITIN-PROTEIN LIGASE UBR7-RELATED"/>
    <property type="match status" value="1"/>
</dbReference>
<dbReference type="AlphaFoldDB" id="U4L7B9"/>
<proteinExistence type="predicted"/>
<protein>
    <submittedName>
        <fullName evidence="7">Similar to Protein mlo2 acc. no. Q09329</fullName>
    </submittedName>
</protein>
<dbReference type="GO" id="GO:0008270">
    <property type="term" value="F:zinc ion binding"/>
    <property type="evidence" value="ECO:0007669"/>
    <property type="project" value="UniProtKB-KW"/>
</dbReference>
<name>U4L7B9_PYROM</name>
<dbReference type="GO" id="GO:0005737">
    <property type="term" value="C:cytoplasm"/>
    <property type="evidence" value="ECO:0007669"/>
    <property type="project" value="TreeGrafter"/>
</dbReference>
<feature type="domain" description="UBR-type" evidence="6">
    <location>
        <begin position="35"/>
        <end position="118"/>
    </location>
</feature>
<keyword evidence="3" id="KW-0862">Zinc</keyword>
<sequence>MADTTAGDSVTAMDFITHQLALESEARETLPYSFSSCTRPLGLLRQPIYACRTCTPLEPTTPPAFCQTKPHGAVALCYACSISCHGDHELVEIFEKRGTMCECGTRKLPGSRCEVRKTVGESEGSGEATAEGASSGEEQEDKNEGMEGYKYNQNFWGKFCCCEIVYEPEKEIGMMHQCLLGDQCREDWFHDTCLVGQAPPSYHKTYNFKQHEATEAKETKTGDAEGTDKPVEQAEKAEKAETATDSTESRASHTAVNSDSNSAAPEACKAPVATVEETGLAERSEGPKGSKATARKTDDIESAVSTFAATEEDEDDDDEDKRALSLGYPKEFAHMICFRCVDANPWLRRWVSLEGFFALDRNPTKTLVPDAGACKEVEQASQQGKRKAEDVLEEDGSQSPVKRARAEGMDISMHDAESTTTSPTSPTPATIGSTTSTEAGLTSTPGCRLPPSSSPSSLPASFSLLLPSTFRSTICRCMFCYPNLISYPILMEEEESYTPPVSRSPSPTGSMYDEGEKALNTMDRVKAIEGVLAYNSLKETVKAFLTPFAKEGRVVASEDVKDLFEGLKNGKGKK</sequence>
<evidence type="ECO:0000256" key="2">
    <source>
        <dbReference type="ARBA" id="ARBA00022771"/>
    </source>
</evidence>
<dbReference type="InterPro" id="IPR047506">
    <property type="entry name" value="UBR7-like_UBR-box"/>
</dbReference>
<evidence type="ECO:0000256" key="3">
    <source>
        <dbReference type="ARBA" id="ARBA00022833"/>
    </source>
</evidence>
<feature type="compositionally biased region" description="Low complexity" evidence="5">
    <location>
        <begin position="121"/>
        <end position="136"/>
    </location>
</feature>
<dbReference type="PANTHER" id="PTHR13513">
    <property type="entry name" value="E3 UBIQUITIN-PROTEIN LIGASE UBR7"/>
    <property type="match status" value="1"/>
</dbReference>
<reference evidence="7 8" key="1">
    <citation type="journal article" date="2013" name="PLoS Genet.">
        <title>The genome and development-dependent transcriptomes of Pyronema confluens: a window into fungal evolution.</title>
        <authorList>
            <person name="Traeger S."/>
            <person name="Altegoer F."/>
            <person name="Freitag M."/>
            <person name="Gabaldon T."/>
            <person name="Kempken F."/>
            <person name="Kumar A."/>
            <person name="Marcet-Houben M."/>
            <person name="Poggeler S."/>
            <person name="Stajich J.E."/>
            <person name="Nowrousian M."/>
        </authorList>
    </citation>
    <scope>NUCLEOTIDE SEQUENCE [LARGE SCALE GENOMIC DNA]</scope>
    <source>
        <strain evidence="8">CBS 100304</strain>
        <tissue evidence="7">Vegetative mycelium</tissue>
    </source>
</reference>
<feature type="region of interest" description="Disordered" evidence="5">
    <location>
        <begin position="368"/>
        <end position="454"/>
    </location>
</feature>
<dbReference type="OrthoDB" id="5795902at2759"/>
<dbReference type="InterPro" id="IPR040204">
    <property type="entry name" value="UBR7"/>
</dbReference>
<evidence type="ECO:0000313" key="7">
    <source>
        <dbReference type="EMBL" id="CCX13073.1"/>
    </source>
</evidence>
<feature type="compositionally biased region" description="Low complexity" evidence="5">
    <location>
        <begin position="418"/>
        <end position="437"/>
    </location>
</feature>
<feature type="compositionally biased region" description="Basic and acidic residues" evidence="5">
    <location>
        <begin position="404"/>
        <end position="417"/>
    </location>
</feature>
<dbReference type="PROSITE" id="PS51157">
    <property type="entry name" value="ZF_UBR"/>
    <property type="match status" value="1"/>
</dbReference>
<organism evidence="7 8">
    <name type="scientific">Pyronema omphalodes (strain CBS 100304)</name>
    <name type="common">Pyronema confluens</name>
    <dbReference type="NCBI Taxonomy" id="1076935"/>
    <lineage>
        <taxon>Eukaryota</taxon>
        <taxon>Fungi</taxon>
        <taxon>Dikarya</taxon>
        <taxon>Ascomycota</taxon>
        <taxon>Pezizomycotina</taxon>
        <taxon>Pezizomycetes</taxon>
        <taxon>Pezizales</taxon>
        <taxon>Pyronemataceae</taxon>
        <taxon>Pyronema</taxon>
    </lineage>
</organism>
<dbReference type="Proteomes" id="UP000018144">
    <property type="component" value="Unassembled WGS sequence"/>
</dbReference>
<feature type="region of interest" description="Disordered" evidence="5">
    <location>
        <begin position="117"/>
        <end position="144"/>
    </location>
</feature>
<evidence type="ECO:0000256" key="4">
    <source>
        <dbReference type="PROSITE-ProRule" id="PRU00508"/>
    </source>
</evidence>
<evidence type="ECO:0000259" key="6">
    <source>
        <dbReference type="PROSITE" id="PS51157"/>
    </source>
</evidence>
<feature type="zinc finger region" description="UBR-type" evidence="4">
    <location>
        <begin position="35"/>
        <end position="118"/>
    </location>
</feature>
<dbReference type="EMBL" id="HF935776">
    <property type="protein sequence ID" value="CCX13073.1"/>
    <property type="molecule type" value="Genomic_DNA"/>
</dbReference>
<gene>
    <name evidence="7" type="ORF">PCON_12666</name>
</gene>
<accession>U4L7B9</accession>
<dbReference type="InterPro" id="IPR003126">
    <property type="entry name" value="Znf_UBR"/>
</dbReference>
<evidence type="ECO:0000256" key="1">
    <source>
        <dbReference type="ARBA" id="ARBA00022723"/>
    </source>
</evidence>
<evidence type="ECO:0000313" key="8">
    <source>
        <dbReference type="Proteomes" id="UP000018144"/>
    </source>
</evidence>
<dbReference type="CDD" id="cd19677">
    <property type="entry name" value="UBR-box_UBR7"/>
    <property type="match status" value="1"/>
</dbReference>
<feature type="compositionally biased region" description="Basic and acidic residues" evidence="5">
    <location>
        <begin position="209"/>
        <end position="251"/>
    </location>
</feature>
<dbReference type="Pfam" id="PF02207">
    <property type="entry name" value="zf-UBR"/>
    <property type="match status" value="1"/>
</dbReference>